<comment type="similarity">
    <text evidence="2">Belongs to the aspartate/ornithine carbamoyltransferase superfamily. ATCase family.</text>
</comment>
<dbReference type="EC" id="2.1.3.2" evidence="3"/>
<dbReference type="PANTHER" id="PTHR45753">
    <property type="entry name" value="ORNITHINE CARBAMOYLTRANSFERASE, MITOCHONDRIAL"/>
    <property type="match status" value="1"/>
</dbReference>
<comment type="function">
    <text evidence="6">Catalyzes the condensation of carbamoyl phosphate and aspartate to form carbamoyl aspartate and inorganic phosphate, the committed step in the de novo pyrimidine nucleotide biosynthesis pathway.</text>
</comment>
<comment type="pathway">
    <text evidence="1">Pyrimidine metabolism; UMP biosynthesis via de novo pathway; (S)-dihydroorotate from bicarbonate: step 2/3.</text>
</comment>
<dbReference type="PROSITE" id="PS00097">
    <property type="entry name" value="CARBAMOYLTRANSFERASE"/>
    <property type="match status" value="1"/>
</dbReference>
<keyword evidence="5" id="KW-0665">Pyrimidine biosynthesis</keyword>
<dbReference type="Pfam" id="PF00185">
    <property type="entry name" value="OTCace"/>
    <property type="match status" value="1"/>
</dbReference>
<dbReference type="InterPro" id="IPR002082">
    <property type="entry name" value="Asp_carbamoyltransf"/>
</dbReference>
<evidence type="ECO:0000259" key="9">
    <source>
        <dbReference type="Pfam" id="PF00185"/>
    </source>
</evidence>
<comment type="catalytic activity">
    <reaction evidence="7">
        <text>carbamoyl phosphate + L-aspartate = N-carbamoyl-L-aspartate + phosphate + H(+)</text>
        <dbReference type="Rhea" id="RHEA:20013"/>
        <dbReference type="ChEBI" id="CHEBI:15378"/>
        <dbReference type="ChEBI" id="CHEBI:29991"/>
        <dbReference type="ChEBI" id="CHEBI:32814"/>
        <dbReference type="ChEBI" id="CHEBI:43474"/>
        <dbReference type="ChEBI" id="CHEBI:58228"/>
        <dbReference type="EC" id="2.1.3.2"/>
    </reaction>
</comment>
<dbReference type="PRINTS" id="PR00101">
    <property type="entry name" value="ATCASE"/>
</dbReference>
<dbReference type="InterPro" id="IPR006132">
    <property type="entry name" value="Asp/Orn_carbamoyltranf_P-bd"/>
</dbReference>
<dbReference type="PRINTS" id="PR00100">
    <property type="entry name" value="AOTCASE"/>
</dbReference>
<dbReference type="SUPFAM" id="SSF53671">
    <property type="entry name" value="Aspartate/ornithine carbamoyltransferase"/>
    <property type="match status" value="1"/>
</dbReference>
<dbReference type="HAMAP" id="MF_00001">
    <property type="entry name" value="Asp_carb_tr"/>
    <property type="match status" value="1"/>
</dbReference>
<dbReference type="InterPro" id="IPR036901">
    <property type="entry name" value="Asp/Orn_carbamoylTrfase_sf"/>
</dbReference>
<dbReference type="Gene3D" id="3.40.50.1370">
    <property type="entry name" value="Aspartate/ornithine carbamoyltransferase"/>
    <property type="match status" value="2"/>
</dbReference>
<dbReference type="Pfam" id="PF02729">
    <property type="entry name" value="OTCace_N"/>
    <property type="match status" value="1"/>
</dbReference>
<feature type="domain" description="Aspartate/ornithine carbamoyltransferase Asp/Orn-binding" evidence="9">
    <location>
        <begin position="184"/>
        <end position="335"/>
    </location>
</feature>
<evidence type="ECO:0000256" key="6">
    <source>
        <dbReference type="ARBA" id="ARBA00043884"/>
    </source>
</evidence>
<feature type="domain" description="Aspartate/ornithine carbamoyltransferase carbamoyl-P binding" evidence="10">
    <location>
        <begin position="34"/>
        <end position="174"/>
    </location>
</feature>
<dbReference type="NCBIfam" id="NF002032">
    <property type="entry name" value="PRK00856.1"/>
    <property type="match status" value="1"/>
</dbReference>
<reference evidence="11" key="1">
    <citation type="submission" date="2021-01" db="EMBL/GenBank/DDBJ databases">
        <authorList>
            <person name="Corre E."/>
            <person name="Pelletier E."/>
            <person name="Niang G."/>
            <person name="Scheremetjew M."/>
            <person name="Finn R."/>
            <person name="Kale V."/>
            <person name="Holt S."/>
            <person name="Cochrane G."/>
            <person name="Meng A."/>
            <person name="Brown T."/>
            <person name="Cohen L."/>
        </authorList>
    </citation>
    <scope>NUCLEOTIDE SEQUENCE</scope>
    <source>
        <strain evidence="11">CCMP2877</strain>
    </source>
</reference>
<dbReference type="UniPathway" id="UPA00070">
    <property type="reaction ID" value="UER00116"/>
</dbReference>
<evidence type="ECO:0000256" key="3">
    <source>
        <dbReference type="ARBA" id="ARBA00013008"/>
    </source>
</evidence>
<organism evidence="11">
    <name type="scientific">Phaeomonas parva</name>
    <dbReference type="NCBI Taxonomy" id="124430"/>
    <lineage>
        <taxon>Eukaryota</taxon>
        <taxon>Sar</taxon>
        <taxon>Stramenopiles</taxon>
        <taxon>Ochrophyta</taxon>
        <taxon>Pinguiophyceae</taxon>
        <taxon>Pinguiochrysidales</taxon>
        <taxon>Pinguiochrysidaceae</taxon>
        <taxon>Phaeomonas</taxon>
    </lineage>
</organism>
<dbReference type="GO" id="GO:0044205">
    <property type="term" value="P:'de novo' UMP biosynthetic process"/>
    <property type="evidence" value="ECO:0007669"/>
    <property type="project" value="UniProtKB-UniPathway"/>
</dbReference>
<dbReference type="InterPro" id="IPR006131">
    <property type="entry name" value="Asp_carbamoyltransf_Asp/Orn-bd"/>
</dbReference>
<dbReference type="GO" id="GO:0006207">
    <property type="term" value="P:'de novo' pyrimidine nucleobase biosynthetic process"/>
    <property type="evidence" value="ECO:0007669"/>
    <property type="project" value="InterPro"/>
</dbReference>
<dbReference type="AlphaFoldDB" id="A0A7S1XNR3"/>
<dbReference type="InterPro" id="IPR006130">
    <property type="entry name" value="Asp/Orn_carbamoylTrfase"/>
</dbReference>
<evidence type="ECO:0000256" key="5">
    <source>
        <dbReference type="ARBA" id="ARBA00022975"/>
    </source>
</evidence>
<proteinExistence type="inferred from homology"/>
<evidence type="ECO:0000256" key="1">
    <source>
        <dbReference type="ARBA" id="ARBA00004852"/>
    </source>
</evidence>
<evidence type="ECO:0000259" key="10">
    <source>
        <dbReference type="Pfam" id="PF02729"/>
    </source>
</evidence>
<gene>
    <name evidence="11" type="ORF">PPAR1163_LOCUS7551</name>
</gene>
<evidence type="ECO:0000256" key="8">
    <source>
        <dbReference type="RuleBase" id="RU003634"/>
    </source>
</evidence>
<evidence type="ECO:0000256" key="4">
    <source>
        <dbReference type="ARBA" id="ARBA00022679"/>
    </source>
</evidence>
<protein>
    <recommendedName>
        <fullName evidence="3">aspartate carbamoyltransferase</fullName>
        <ecNumber evidence="3">2.1.3.2</ecNumber>
    </recommendedName>
</protein>
<evidence type="ECO:0000256" key="2">
    <source>
        <dbReference type="ARBA" id="ARBA00008896"/>
    </source>
</evidence>
<dbReference type="GO" id="GO:0016597">
    <property type="term" value="F:amino acid binding"/>
    <property type="evidence" value="ECO:0007669"/>
    <property type="project" value="InterPro"/>
</dbReference>
<evidence type="ECO:0000313" key="11">
    <source>
        <dbReference type="EMBL" id="CAD9249191.1"/>
    </source>
</evidence>
<keyword evidence="4 8" id="KW-0808">Transferase</keyword>
<name>A0A7S1XNR3_9STRA</name>
<dbReference type="PANTHER" id="PTHR45753:SF6">
    <property type="entry name" value="ASPARTATE CARBAMOYLTRANSFERASE"/>
    <property type="match status" value="1"/>
</dbReference>
<sequence>MDPTMLKRQRTFDPTAAWFPESLTEDPSTWVDQSLVSVEQMSPGGVRLVMDYAERCRRLIEDGPGHCGLLQGKIMAAVFYEASTRTACSFHAAMLRLGGSVIPLPSSSSSVSKGESLADTIRCLECYCDVLVLRHPDKGSCDTAARAASIPVLNAGDGTGEHPTQALLDVYTMRAELGGDAPQDCTVTLAGDLKHGRTVHSLAVLLARAQFGNLSLRYIAPPSLEMPDGVKAQVAAAGVDQTEVSTLAEGIRGADVLYVTRIQKERFDNESDYHDVKGSYVLTPAIMKDAKEKMAVMHPLPRVDEIHTDVDDDPRAAYFRQMRNGMYVRMALLLLTCGKIPPLSP</sequence>
<dbReference type="EMBL" id="HBGJ01012041">
    <property type="protein sequence ID" value="CAD9249191.1"/>
    <property type="molecule type" value="Transcribed_RNA"/>
</dbReference>
<accession>A0A7S1XNR3</accession>
<dbReference type="GO" id="GO:0006520">
    <property type="term" value="P:amino acid metabolic process"/>
    <property type="evidence" value="ECO:0007669"/>
    <property type="project" value="InterPro"/>
</dbReference>
<dbReference type="FunFam" id="3.40.50.1370:FF:000002">
    <property type="entry name" value="Aspartate carbamoyltransferase 2"/>
    <property type="match status" value="1"/>
</dbReference>
<evidence type="ECO:0000256" key="7">
    <source>
        <dbReference type="ARBA" id="ARBA00048859"/>
    </source>
</evidence>
<dbReference type="GO" id="GO:0004070">
    <property type="term" value="F:aspartate carbamoyltransferase activity"/>
    <property type="evidence" value="ECO:0007669"/>
    <property type="project" value="UniProtKB-EC"/>
</dbReference>
<dbReference type="NCBIfam" id="TIGR00670">
    <property type="entry name" value="asp_carb_tr"/>
    <property type="match status" value="1"/>
</dbReference>